<dbReference type="GO" id="GO:0015740">
    <property type="term" value="P:C4-dicarboxylate transport"/>
    <property type="evidence" value="ECO:0007669"/>
    <property type="project" value="TreeGrafter"/>
</dbReference>
<keyword evidence="2 9" id="KW-0813">Transport</keyword>
<comment type="similarity">
    <text evidence="8 9">Belongs to the TRAP transporter small permease family.</text>
</comment>
<dbReference type="GO" id="GO:0005886">
    <property type="term" value="C:plasma membrane"/>
    <property type="evidence" value="ECO:0007669"/>
    <property type="project" value="UniProtKB-SubCell"/>
</dbReference>
<dbReference type="GO" id="GO:0022857">
    <property type="term" value="F:transmembrane transporter activity"/>
    <property type="evidence" value="ECO:0007669"/>
    <property type="project" value="UniProtKB-UniRule"/>
</dbReference>
<evidence type="ECO:0000313" key="12">
    <source>
        <dbReference type="Proteomes" id="UP000233491"/>
    </source>
</evidence>
<keyword evidence="6 9" id="KW-1133">Transmembrane helix</keyword>
<feature type="transmembrane region" description="Helical" evidence="9">
    <location>
        <begin position="121"/>
        <end position="140"/>
    </location>
</feature>
<sequence length="176" mass="19272">MSSLIMRVESVVARALLAAMVGLVFMAGVMRWFGYPLVWSMDVAQLLFVWASFIGADMAMRKRGLIAVDLFVRWIPPRYRVYLDLATGLMILAFLLTLSYLGYRLVMLNLERQFGDSGISYAYVTAAVPIGCLLLAITLIGQIIEAVKSAGGNPALIFTPTRSKEEALAAAGESEL</sequence>
<dbReference type="AlphaFoldDB" id="A0A1I4UUS6"/>
<dbReference type="OrthoDB" id="7843639at2"/>
<dbReference type="InterPro" id="IPR007387">
    <property type="entry name" value="TRAP_DctQ"/>
</dbReference>
<keyword evidence="7 9" id="KW-0472">Membrane</keyword>
<evidence type="ECO:0000256" key="6">
    <source>
        <dbReference type="ARBA" id="ARBA00022989"/>
    </source>
</evidence>
<feature type="transmembrane region" description="Helical" evidence="9">
    <location>
        <begin position="81"/>
        <end position="101"/>
    </location>
</feature>
<dbReference type="InterPro" id="IPR055348">
    <property type="entry name" value="DctQ"/>
</dbReference>
<keyword evidence="3" id="KW-1003">Cell membrane</keyword>
<evidence type="ECO:0000256" key="4">
    <source>
        <dbReference type="ARBA" id="ARBA00022519"/>
    </source>
</evidence>
<comment type="subunit">
    <text evidence="9">The complex comprises the extracytoplasmic solute receptor protein and the two transmembrane proteins.</text>
</comment>
<dbReference type="EMBL" id="PJNW01000004">
    <property type="protein sequence ID" value="PKR89797.1"/>
    <property type="molecule type" value="Genomic_DNA"/>
</dbReference>
<dbReference type="Pfam" id="PF04290">
    <property type="entry name" value="DctQ"/>
    <property type="match status" value="1"/>
</dbReference>
<proteinExistence type="inferred from homology"/>
<comment type="subcellular location">
    <subcellularLocation>
        <location evidence="1 9">Cell inner membrane</location>
        <topology evidence="1 9">Multi-pass membrane protein</topology>
    </subcellularLocation>
</comment>
<evidence type="ECO:0000256" key="5">
    <source>
        <dbReference type="ARBA" id="ARBA00022692"/>
    </source>
</evidence>
<dbReference type="PANTHER" id="PTHR35011:SF2">
    <property type="entry name" value="2,3-DIKETO-L-GULONATE TRAP TRANSPORTER SMALL PERMEASE PROTEIN YIAM"/>
    <property type="match status" value="1"/>
</dbReference>
<protein>
    <recommendedName>
        <fullName evidence="9">TRAP transporter small permease protein</fullName>
    </recommendedName>
</protein>
<keyword evidence="5 9" id="KW-0812">Transmembrane</keyword>
<dbReference type="RefSeq" id="WP_101288598.1">
    <property type="nucleotide sequence ID" value="NZ_FOUQ01000009.1"/>
</dbReference>
<evidence type="ECO:0000259" key="10">
    <source>
        <dbReference type="Pfam" id="PF04290"/>
    </source>
</evidence>
<reference evidence="11 12" key="1">
    <citation type="submission" date="2017-12" db="EMBL/GenBank/DDBJ databases">
        <title>Anaerobic carbon monoxide metabolism by Pleomorphomonas carboxyditropha sp. nov., a new mesophilic hydrogenogenic carboxidotroph.</title>
        <authorList>
            <person name="Esquivel-Elizondo S."/>
            <person name="Krajmalnik-Brown R."/>
        </authorList>
    </citation>
    <scope>NUCLEOTIDE SEQUENCE [LARGE SCALE GENOMIC DNA]</scope>
    <source>
        <strain evidence="11 12">R5-392</strain>
    </source>
</reference>
<evidence type="ECO:0000256" key="3">
    <source>
        <dbReference type="ARBA" id="ARBA00022475"/>
    </source>
</evidence>
<comment type="function">
    <text evidence="9">Part of the tripartite ATP-independent periplasmic (TRAP) transport system.</text>
</comment>
<comment type="caution">
    <text evidence="11">The sequence shown here is derived from an EMBL/GenBank/DDBJ whole genome shotgun (WGS) entry which is preliminary data.</text>
</comment>
<feature type="domain" description="Tripartite ATP-independent periplasmic transporters DctQ component" evidence="10">
    <location>
        <begin position="20"/>
        <end position="148"/>
    </location>
</feature>
<accession>A0A1I4UUS6</accession>
<evidence type="ECO:0000313" key="11">
    <source>
        <dbReference type="EMBL" id="PKR89797.1"/>
    </source>
</evidence>
<feature type="transmembrane region" description="Helical" evidence="9">
    <location>
        <begin position="39"/>
        <end position="60"/>
    </location>
</feature>
<keyword evidence="4 9" id="KW-0997">Cell inner membrane</keyword>
<evidence type="ECO:0000256" key="1">
    <source>
        <dbReference type="ARBA" id="ARBA00004429"/>
    </source>
</evidence>
<dbReference type="PANTHER" id="PTHR35011">
    <property type="entry name" value="2,3-DIKETO-L-GULONATE TRAP TRANSPORTER SMALL PERMEASE PROTEIN YIAM"/>
    <property type="match status" value="1"/>
</dbReference>
<evidence type="ECO:0000256" key="7">
    <source>
        <dbReference type="ARBA" id="ARBA00023136"/>
    </source>
</evidence>
<keyword evidence="12" id="KW-1185">Reference proteome</keyword>
<name>A0A1I4UUS6_9HYPH</name>
<evidence type="ECO:0000256" key="2">
    <source>
        <dbReference type="ARBA" id="ARBA00022448"/>
    </source>
</evidence>
<dbReference type="Proteomes" id="UP000233491">
    <property type="component" value="Unassembled WGS sequence"/>
</dbReference>
<evidence type="ECO:0000256" key="8">
    <source>
        <dbReference type="ARBA" id="ARBA00038436"/>
    </source>
</evidence>
<gene>
    <name evidence="11" type="ORF">CXZ10_07825</name>
</gene>
<organism evidence="11 12">
    <name type="scientific">Pleomorphomonas diazotrophica</name>
    <dbReference type="NCBI Taxonomy" id="1166257"/>
    <lineage>
        <taxon>Bacteria</taxon>
        <taxon>Pseudomonadati</taxon>
        <taxon>Pseudomonadota</taxon>
        <taxon>Alphaproteobacteria</taxon>
        <taxon>Hyphomicrobiales</taxon>
        <taxon>Pleomorphomonadaceae</taxon>
        <taxon>Pleomorphomonas</taxon>
    </lineage>
</organism>
<feature type="transmembrane region" description="Helical" evidence="9">
    <location>
        <begin position="12"/>
        <end position="33"/>
    </location>
</feature>
<evidence type="ECO:0000256" key="9">
    <source>
        <dbReference type="RuleBase" id="RU369079"/>
    </source>
</evidence>